<organism evidence="3 4">
    <name type="scientific">Aequorivita iocasae</name>
    <dbReference type="NCBI Taxonomy" id="2803865"/>
    <lineage>
        <taxon>Bacteria</taxon>
        <taxon>Pseudomonadati</taxon>
        <taxon>Bacteroidota</taxon>
        <taxon>Flavobacteriia</taxon>
        <taxon>Flavobacteriales</taxon>
        <taxon>Flavobacteriaceae</taxon>
        <taxon>Aequorivita</taxon>
    </lineage>
</organism>
<dbReference type="RefSeq" id="WP_202335796.1">
    <property type="nucleotide sequence ID" value="NZ_CP068439.1"/>
</dbReference>
<evidence type="ECO:0000256" key="2">
    <source>
        <dbReference type="SAM" id="SignalP"/>
    </source>
</evidence>
<dbReference type="EMBL" id="CP068439">
    <property type="protein sequence ID" value="QQX75985.1"/>
    <property type="molecule type" value="Genomic_DNA"/>
</dbReference>
<gene>
    <name evidence="3" type="ORF">JK629_11655</name>
</gene>
<feature type="compositionally biased region" description="Acidic residues" evidence="1">
    <location>
        <begin position="37"/>
        <end position="50"/>
    </location>
</feature>
<reference evidence="3 4" key="1">
    <citation type="submission" date="2021-01" db="EMBL/GenBank/DDBJ databases">
        <title>Aequorivita sp. strain KX20305, a bacterium isolated from the sediment collected at a cold seep field in South China Sea.</title>
        <authorList>
            <person name="Zhang H."/>
            <person name="Li C."/>
        </authorList>
    </citation>
    <scope>NUCLEOTIDE SEQUENCE [LARGE SCALE GENOMIC DNA]</scope>
    <source>
        <strain evidence="3 4">KX20305</strain>
    </source>
</reference>
<name>A0ABX7DQ73_9FLAO</name>
<evidence type="ECO:0000313" key="3">
    <source>
        <dbReference type="EMBL" id="QQX75985.1"/>
    </source>
</evidence>
<feature type="chain" id="PRO_5046955917" evidence="2">
    <location>
        <begin position="20"/>
        <end position="50"/>
    </location>
</feature>
<evidence type="ECO:0000313" key="4">
    <source>
        <dbReference type="Proteomes" id="UP000629420"/>
    </source>
</evidence>
<keyword evidence="2" id="KW-0732">Signal</keyword>
<accession>A0ABX7DQ73</accession>
<protein>
    <submittedName>
        <fullName evidence="3">Uncharacterized protein</fullName>
    </submittedName>
</protein>
<evidence type="ECO:0000256" key="1">
    <source>
        <dbReference type="SAM" id="MobiDB-lite"/>
    </source>
</evidence>
<keyword evidence="4" id="KW-1185">Reference proteome</keyword>
<feature type="signal peptide" evidence="2">
    <location>
        <begin position="1"/>
        <end position="19"/>
    </location>
</feature>
<feature type="region of interest" description="Disordered" evidence="1">
    <location>
        <begin position="21"/>
        <end position="50"/>
    </location>
</feature>
<proteinExistence type="predicted"/>
<sequence length="50" mass="5362">MKKTVFFCALMLVLGINLTSCTPQPLTQNGNHQATGGEEENDPVDPNGDD</sequence>
<feature type="compositionally biased region" description="Polar residues" evidence="1">
    <location>
        <begin position="21"/>
        <end position="34"/>
    </location>
</feature>
<dbReference type="Proteomes" id="UP000629420">
    <property type="component" value="Chromosome"/>
</dbReference>